<evidence type="ECO:0000313" key="8">
    <source>
        <dbReference type="Proteomes" id="UP001058974"/>
    </source>
</evidence>
<keyword evidence="5" id="KW-0539">Nucleus</keyword>
<dbReference type="PANTHER" id="PTHR21399:SF0">
    <property type="entry name" value="METHYLOSOME SUBUNIT PICLN"/>
    <property type="match status" value="1"/>
</dbReference>
<dbReference type="GO" id="GO:0006884">
    <property type="term" value="P:cell volume homeostasis"/>
    <property type="evidence" value="ECO:0007669"/>
    <property type="project" value="InterPro"/>
</dbReference>
<dbReference type="Gramene" id="Psat7g191960.2">
    <property type="protein sequence ID" value="Psat7g191960.2.cds"/>
    <property type="gene ID" value="Psat7g191960"/>
</dbReference>
<dbReference type="GO" id="GO:0005829">
    <property type="term" value="C:cytosol"/>
    <property type="evidence" value="ECO:0007669"/>
    <property type="project" value="InterPro"/>
</dbReference>
<dbReference type="PRINTS" id="PR01348">
    <property type="entry name" value="ICLNCHANNEL"/>
</dbReference>
<feature type="region of interest" description="Disordered" evidence="6">
    <location>
        <begin position="170"/>
        <end position="192"/>
    </location>
</feature>
<evidence type="ECO:0000256" key="4">
    <source>
        <dbReference type="ARBA" id="ARBA00022490"/>
    </source>
</evidence>
<gene>
    <name evidence="7" type="ORF">KIW84_074758</name>
</gene>
<sequence>MALGLRSITGEPVIDRENGEELMRVQPGVDIALANLPRESPGTLYITTKQVIWVSDVDKSKGYAVDFLSISLHAVSRDPEAYSVPCLYTQIETEADEDLNSDNSDSEESTQVHDLSIVREMRLIPSDPTQLDSLFQVFCECAELNPDQNNEEQEEEHHDWIFSADQMEDAGAEDEDYLSHNPTNTLGHSNGHQDLAHNILELQINDERFEDAEETEHEGDDSHHH</sequence>
<dbReference type="Pfam" id="PF03517">
    <property type="entry name" value="Voldacs"/>
    <property type="match status" value="1"/>
</dbReference>
<evidence type="ECO:0000313" key="7">
    <source>
        <dbReference type="EMBL" id="KAI5389223.1"/>
    </source>
</evidence>
<feature type="compositionally biased region" description="Polar residues" evidence="6">
    <location>
        <begin position="180"/>
        <end position="192"/>
    </location>
</feature>
<reference evidence="7 8" key="1">
    <citation type="journal article" date="2022" name="Nat. Genet.">
        <title>Improved pea reference genome and pan-genome highlight genomic features and evolutionary characteristics.</title>
        <authorList>
            <person name="Yang T."/>
            <person name="Liu R."/>
            <person name="Luo Y."/>
            <person name="Hu S."/>
            <person name="Wang D."/>
            <person name="Wang C."/>
            <person name="Pandey M.K."/>
            <person name="Ge S."/>
            <person name="Xu Q."/>
            <person name="Li N."/>
            <person name="Li G."/>
            <person name="Huang Y."/>
            <person name="Saxena R.K."/>
            <person name="Ji Y."/>
            <person name="Li M."/>
            <person name="Yan X."/>
            <person name="He Y."/>
            <person name="Liu Y."/>
            <person name="Wang X."/>
            <person name="Xiang C."/>
            <person name="Varshney R.K."/>
            <person name="Ding H."/>
            <person name="Gao S."/>
            <person name="Zong X."/>
        </authorList>
    </citation>
    <scope>NUCLEOTIDE SEQUENCE [LARGE SCALE GENOMIC DNA]</scope>
    <source>
        <strain evidence="7 8">cv. Zhongwan 6</strain>
    </source>
</reference>
<accession>A0A9D4VTN0</accession>
<dbReference type="Gramene" id="Psat07G0475800-T1">
    <property type="protein sequence ID" value="KAI5389223.1"/>
    <property type="gene ID" value="KIW84_074758"/>
</dbReference>
<evidence type="ECO:0000256" key="3">
    <source>
        <dbReference type="ARBA" id="ARBA00007054"/>
    </source>
</evidence>
<dbReference type="Proteomes" id="UP001058974">
    <property type="component" value="Chromosome 7"/>
</dbReference>
<evidence type="ECO:0008006" key="9">
    <source>
        <dbReference type="Google" id="ProtNLM"/>
    </source>
</evidence>
<protein>
    <recommendedName>
        <fullName evidence="9">Chloride conductance regulatory protein ICln</fullName>
    </recommendedName>
</protein>
<dbReference type="InterPro" id="IPR011993">
    <property type="entry name" value="PH-like_dom_sf"/>
</dbReference>
<dbReference type="EMBL" id="JAMSHJ010000007">
    <property type="protein sequence ID" value="KAI5389223.1"/>
    <property type="molecule type" value="Genomic_DNA"/>
</dbReference>
<dbReference type="GO" id="GO:0045292">
    <property type="term" value="P:mRNA cis splicing, via spliceosome"/>
    <property type="evidence" value="ECO:0007669"/>
    <property type="project" value="TreeGrafter"/>
</dbReference>
<evidence type="ECO:0000256" key="1">
    <source>
        <dbReference type="ARBA" id="ARBA00004123"/>
    </source>
</evidence>
<dbReference type="Gene3D" id="2.30.29.30">
    <property type="entry name" value="Pleckstrin-homology domain (PH domain)/Phosphotyrosine-binding domain (PTB)"/>
    <property type="match status" value="1"/>
</dbReference>
<keyword evidence="8" id="KW-1185">Reference proteome</keyword>
<dbReference type="PANTHER" id="PTHR21399">
    <property type="entry name" value="CHLORIDE CONDUCTANCE REGULATORY PROTEIN ICLN"/>
    <property type="match status" value="1"/>
</dbReference>
<dbReference type="Gramene" id="PSAT_LOCUS30441_t1">
    <property type="protein sequence ID" value="CAL5212056.1"/>
    <property type="gene ID" value="PSAT_LOCUS30441"/>
</dbReference>
<evidence type="ECO:0000256" key="5">
    <source>
        <dbReference type="ARBA" id="ARBA00023242"/>
    </source>
</evidence>
<comment type="caution">
    <text evidence="7">The sequence shown here is derived from an EMBL/GenBank/DDBJ whole genome shotgun (WGS) entry which is preliminary data.</text>
</comment>
<dbReference type="GO" id="GO:0005681">
    <property type="term" value="C:spliceosomal complex"/>
    <property type="evidence" value="ECO:0007669"/>
    <property type="project" value="TreeGrafter"/>
</dbReference>
<dbReference type="GO" id="GO:0006821">
    <property type="term" value="P:chloride transport"/>
    <property type="evidence" value="ECO:0007669"/>
    <property type="project" value="InterPro"/>
</dbReference>
<comment type="subcellular location">
    <subcellularLocation>
        <location evidence="2">Cytoplasm</location>
    </subcellularLocation>
    <subcellularLocation>
        <location evidence="1">Nucleus</location>
    </subcellularLocation>
</comment>
<dbReference type="InterPro" id="IPR003521">
    <property type="entry name" value="ICln"/>
</dbReference>
<dbReference type="GO" id="GO:0034715">
    <property type="term" value="C:pICln-Sm protein complex"/>
    <property type="evidence" value="ECO:0007669"/>
    <property type="project" value="InterPro"/>
</dbReference>
<dbReference type="GO" id="GO:0000387">
    <property type="term" value="P:spliceosomal snRNP assembly"/>
    <property type="evidence" value="ECO:0007669"/>
    <property type="project" value="InterPro"/>
</dbReference>
<comment type="similarity">
    <text evidence="3">Belongs to the pICln (TC 1.A.47) family.</text>
</comment>
<dbReference type="GO" id="GO:0005886">
    <property type="term" value="C:plasma membrane"/>
    <property type="evidence" value="ECO:0007669"/>
    <property type="project" value="InterPro"/>
</dbReference>
<dbReference type="InterPro" id="IPR039924">
    <property type="entry name" value="ICln/Lot5/Saf5"/>
</dbReference>
<organism evidence="7 8">
    <name type="scientific">Pisum sativum</name>
    <name type="common">Garden pea</name>
    <name type="synonym">Lathyrus oleraceus</name>
    <dbReference type="NCBI Taxonomy" id="3888"/>
    <lineage>
        <taxon>Eukaryota</taxon>
        <taxon>Viridiplantae</taxon>
        <taxon>Streptophyta</taxon>
        <taxon>Embryophyta</taxon>
        <taxon>Tracheophyta</taxon>
        <taxon>Spermatophyta</taxon>
        <taxon>Magnoliopsida</taxon>
        <taxon>eudicotyledons</taxon>
        <taxon>Gunneridae</taxon>
        <taxon>Pentapetalae</taxon>
        <taxon>rosids</taxon>
        <taxon>fabids</taxon>
        <taxon>Fabales</taxon>
        <taxon>Fabaceae</taxon>
        <taxon>Papilionoideae</taxon>
        <taxon>50 kb inversion clade</taxon>
        <taxon>NPAAA clade</taxon>
        <taxon>Hologalegina</taxon>
        <taxon>IRL clade</taxon>
        <taxon>Fabeae</taxon>
        <taxon>Lathyrus</taxon>
    </lineage>
</organism>
<dbReference type="GO" id="GO:0034709">
    <property type="term" value="C:methylosome"/>
    <property type="evidence" value="ECO:0007669"/>
    <property type="project" value="InterPro"/>
</dbReference>
<evidence type="ECO:0000256" key="6">
    <source>
        <dbReference type="SAM" id="MobiDB-lite"/>
    </source>
</evidence>
<name>A0A9D4VTN0_PEA</name>
<evidence type="ECO:0000256" key="2">
    <source>
        <dbReference type="ARBA" id="ARBA00004496"/>
    </source>
</evidence>
<proteinExistence type="inferred from homology"/>
<keyword evidence="4" id="KW-0963">Cytoplasm</keyword>
<dbReference type="AlphaFoldDB" id="A0A9D4VTN0"/>